<accession>A0A370IEU6</accession>
<dbReference type="GO" id="GO:0032259">
    <property type="term" value="P:methylation"/>
    <property type="evidence" value="ECO:0007669"/>
    <property type="project" value="UniProtKB-KW"/>
</dbReference>
<dbReference type="RefSeq" id="WP_067991407.1">
    <property type="nucleotide sequence ID" value="NZ_QQBC01000001.1"/>
</dbReference>
<dbReference type="EMBL" id="QQBC01000001">
    <property type="protein sequence ID" value="RDI69248.1"/>
    <property type="molecule type" value="Genomic_DNA"/>
</dbReference>
<dbReference type="Pfam" id="PF04672">
    <property type="entry name" value="Methyltransf_19"/>
    <property type="match status" value="1"/>
</dbReference>
<reference evidence="1 2" key="1">
    <citation type="submission" date="2018-07" db="EMBL/GenBank/DDBJ databases">
        <title>Genomic Encyclopedia of Type Strains, Phase IV (KMG-IV): sequencing the most valuable type-strain genomes for metagenomic binning, comparative biology and taxonomic classification.</title>
        <authorList>
            <person name="Goeker M."/>
        </authorList>
    </citation>
    <scope>NUCLEOTIDE SEQUENCE [LARGE SCALE GENOMIC DNA]</scope>
    <source>
        <strain evidence="1 2">DSM 44290</strain>
    </source>
</reference>
<gene>
    <name evidence="1" type="ORF">DFR76_101786</name>
</gene>
<organism evidence="1 2">
    <name type="scientific">Nocardia pseudobrasiliensis</name>
    <dbReference type="NCBI Taxonomy" id="45979"/>
    <lineage>
        <taxon>Bacteria</taxon>
        <taxon>Bacillati</taxon>
        <taxon>Actinomycetota</taxon>
        <taxon>Actinomycetes</taxon>
        <taxon>Mycobacteriales</taxon>
        <taxon>Nocardiaceae</taxon>
        <taxon>Nocardia</taxon>
    </lineage>
</organism>
<keyword evidence="1" id="KW-0489">Methyltransferase</keyword>
<comment type="caution">
    <text evidence="1">The sequence shown here is derived from an EMBL/GenBank/DDBJ whole genome shotgun (WGS) entry which is preliminary data.</text>
</comment>
<dbReference type="STRING" id="1210086.GCA_001613105_00640"/>
<dbReference type="Proteomes" id="UP000254869">
    <property type="component" value="Unassembled WGS sequence"/>
</dbReference>
<dbReference type="InterPro" id="IPR029063">
    <property type="entry name" value="SAM-dependent_MTases_sf"/>
</dbReference>
<sequence length="263" mass="28437">MVEGRPAPEGVDPSTPNVARVYDYMLGGKDNYEVDRQVAQRMLKVAPDTRLTAWFCRQFLIKITEIAAEAGVDQYVDLGAGIPTSPAVHEVARKYDADARVAFVDYDPVVYAHANAMLAGEVGVTPMLADVRRIDDLIARLPAEAGIDFARPVAIVIVGVLHYIMDDEGPAEIIARLREAMAPGSYLGVTHASVDTSRAFVDQVDSVTAGSTAQCRYRTADEVTELLDGFDILAPGIVPLQNWLDDELPATGLVLLGGVCRRP</sequence>
<dbReference type="AlphaFoldDB" id="A0A370IEU6"/>
<dbReference type="GO" id="GO:0008168">
    <property type="term" value="F:methyltransferase activity"/>
    <property type="evidence" value="ECO:0007669"/>
    <property type="project" value="UniProtKB-KW"/>
</dbReference>
<evidence type="ECO:0000313" key="2">
    <source>
        <dbReference type="Proteomes" id="UP000254869"/>
    </source>
</evidence>
<proteinExistence type="predicted"/>
<dbReference type="Gene3D" id="3.40.50.150">
    <property type="entry name" value="Vaccinia Virus protein VP39"/>
    <property type="match status" value="1"/>
</dbReference>
<dbReference type="PIRSF" id="PIRSF017393">
    <property type="entry name" value="MTase_SAV2177"/>
    <property type="match status" value="1"/>
</dbReference>
<keyword evidence="1" id="KW-0808">Transferase</keyword>
<dbReference type="SUPFAM" id="SSF53335">
    <property type="entry name" value="S-adenosyl-L-methionine-dependent methyltransferases"/>
    <property type="match status" value="1"/>
</dbReference>
<name>A0A370IEU6_9NOCA</name>
<keyword evidence="2" id="KW-1185">Reference proteome</keyword>
<dbReference type="InterPro" id="IPR006764">
    <property type="entry name" value="SAM_dep_MeTrfase_SAV2177_type"/>
</dbReference>
<protein>
    <submittedName>
        <fullName evidence="1">S-adenosyl methyltransferase</fullName>
    </submittedName>
</protein>
<evidence type="ECO:0000313" key="1">
    <source>
        <dbReference type="EMBL" id="RDI69248.1"/>
    </source>
</evidence>